<dbReference type="InterPro" id="IPR011009">
    <property type="entry name" value="Kinase-like_dom_sf"/>
</dbReference>
<dbReference type="PANTHER" id="PTHR43671">
    <property type="entry name" value="SERINE/THREONINE-PROTEIN KINASE NEK"/>
    <property type="match status" value="1"/>
</dbReference>
<dbReference type="SMART" id="SM00220">
    <property type="entry name" value="S_TKc"/>
    <property type="match status" value="1"/>
</dbReference>
<dbReference type="InterPro" id="IPR008271">
    <property type="entry name" value="Ser/Thr_kinase_AS"/>
</dbReference>
<dbReference type="GO" id="GO:0005634">
    <property type="term" value="C:nucleus"/>
    <property type="evidence" value="ECO:0007669"/>
    <property type="project" value="TreeGrafter"/>
</dbReference>
<keyword evidence="3" id="KW-0808">Transferase</keyword>
<dbReference type="EMBL" id="MU005788">
    <property type="protein sequence ID" value="KAF2703315.1"/>
    <property type="molecule type" value="Genomic_DNA"/>
</dbReference>
<keyword evidence="4" id="KW-0547">Nucleotide-binding</keyword>
<evidence type="ECO:0000313" key="11">
    <source>
        <dbReference type="Proteomes" id="UP000799428"/>
    </source>
</evidence>
<dbReference type="Proteomes" id="UP000799428">
    <property type="component" value="Unassembled WGS sequence"/>
</dbReference>
<dbReference type="InterPro" id="IPR050660">
    <property type="entry name" value="NEK_Ser/Thr_kinase"/>
</dbReference>
<dbReference type="SUPFAM" id="SSF56112">
    <property type="entry name" value="Protein kinase-like (PK-like)"/>
    <property type="match status" value="1"/>
</dbReference>
<dbReference type="InterPro" id="IPR000719">
    <property type="entry name" value="Prot_kinase_dom"/>
</dbReference>
<dbReference type="GO" id="GO:0004674">
    <property type="term" value="F:protein serine/threonine kinase activity"/>
    <property type="evidence" value="ECO:0007669"/>
    <property type="project" value="UniProtKB-KW"/>
</dbReference>
<dbReference type="Pfam" id="PF00069">
    <property type="entry name" value="Pkinase"/>
    <property type="match status" value="1"/>
</dbReference>
<evidence type="ECO:0000256" key="3">
    <source>
        <dbReference type="ARBA" id="ARBA00022679"/>
    </source>
</evidence>
<reference evidence="10" key="1">
    <citation type="journal article" date="2020" name="Stud. Mycol.">
        <title>101 Dothideomycetes genomes: a test case for predicting lifestyles and emergence of pathogens.</title>
        <authorList>
            <person name="Haridas S."/>
            <person name="Albert R."/>
            <person name="Binder M."/>
            <person name="Bloem J."/>
            <person name="Labutti K."/>
            <person name="Salamov A."/>
            <person name="Andreopoulos B."/>
            <person name="Baker S."/>
            <person name="Barry K."/>
            <person name="Bills G."/>
            <person name="Bluhm B."/>
            <person name="Cannon C."/>
            <person name="Castanera R."/>
            <person name="Culley D."/>
            <person name="Daum C."/>
            <person name="Ezra D."/>
            <person name="Gonzalez J."/>
            <person name="Henrissat B."/>
            <person name="Kuo A."/>
            <person name="Liang C."/>
            <person name="Lipzen A."/>
            <person name="Lutzoni F."/>
            <person name="Magnuson J."/>
            <person name="Mondo S."/>
            <person name="Nolan M."/>
            <person name="Ohm R."/>
            <person name="Pangilinan J."/>
            <person name="Park H.-J."/>
            <person name="Ramirez L."/>
            <person name="Alfaro M."/>
            <person name="Sun H."/>
            <person name="Tritt A."/>
            <person name="Yoshinaga Y."/>
            <person name="Zwiers L.-H."/>
            <person name="Turgeon B."/>
            <person name="Goodwin S."/>
            <person name="Spatafora J."/>
            <person name="Crous P."/>
            <person name="Grigoriev I."/>
        </authorList>
    </citation>
    <scope>NUCLEOTIDE SEQUENCE</scope>
    <source>
        <strain evidence="10">CBS 279.74</strain>
    </source>
</reference>
<evidence type="ECO:0000256" key="6">
    <source>
        <dbReference type="ARBA" id="ARBA00022840"/>
    </source>
</evidence>
<evidence type="ECO:0000256" key="2">
    <source>
        <dbReference type="ARBA" id="ARBA00022527"/>
    </source>
</evidence>
<gene>
    <name evidence="10" type="ORF">K504DRAFT_495727</name>
</gene>
<evidence type="ECO:0000256" key="7">
    <source>
        <dbReference type="ARBA" id="ARBA00047899"/>
    </source>
</evidence>
<dbReference type="PROSITE" id="PS50011">
    <property type="entry name" value="PROTEIN_KINASE_DOM"/>
    <property type="match status" value="1"/>
</dbReference>
<evidence type="ECO:0000256" key="1">
    <source>
        <dbReference type="ARBA" id="ARBA00012513"/>
    </source>
</evidence>
<dbReference type="OrthoDB" id="310217at2759"/>
<comment type="catalytic activity">
    <reaction evidence="8">
        <text>L-seryl-[protein] + ATP = O-phospho-L-seryl-[protein] + ADP + H(+)</text>
        <dbReference type="Rhea" id="RHEA:17989"/>
        <dbReference type="Rhea" id="RHEA-COMP:9863"/>
        <dbReference type="Rhea" id="RHEA-COMP:11604"/>
        <dbReference type="ChEBI" id="CHEBI:15378"/>
        <dbReference type="ChEBI" id="CHEBI:29999"/>
        <dbReference type="ChEBI" id="CHEBI:30616"/>
        <dbReference type="ChEBI" id="CHEBI:83421"/>
        <dbReference type="ChEBI" id="CHEBI:456216"/>
        <dbReference type="EC" id="2.7.11.1"/>
    </reaction>
</comment>
<evidence type="ECO:0000256" key="4">
    <source>
        <dbReference type="ARBA" id="ARBA00022741"/>
    </source>
</evidence>
<evidence type="ECO:0000313" key="10">
    <source>
        <dbReference type="EMBL" id="KAF2703315.1"/>
    </source>
</evidence>
<dbReference type="AlphaFoldDB" id="A0A6G1JSU2"/>
<keyword evidence="11" id="KW-1185">Reference proteome</keyword>
<dbReference type="Gene3D" id="1.10.510.10">
    <property type="entry name" value="Transferase(Phosphotransferase) domain 1"/>
    <property type="match status" value="1"/>
</dbReference>
<dbReference type="EC" id="2.7.11.1" evidence="1"/>
<sequence length="381" mass="42861">MPPYQDHLGGFGDYGDGEMEDYDDRDGMGAMNAILARMKIGGDFAPVGGQRALEELLWMGGDRGRFRDGEDARRGPRVPEIHTRGNTYIPGRVRDYDQIQARSNMHAVFEVVKDLGESGGGCNDSILVVRSRRSGREYVEKQMSGSLVSRGFAKSEIDFLKQLQGEANTIKMENFLLEEDSRIASIIMEQCDWGSCRDLIKRHHVAEKNISERWLWKAFLQMAEAIKFLHYGPYGAHDWNSVLHMDMKPDNVLIQSGHCTTPNIKVADFGSAMGGDKGLTVSRSYTPCYKAPEKEATKKADIWGIGIVMLCMCRLSSRFKRDRHAGSTYSQQLNDAVYECLRWSPRYRIRSENLAHRLSGLVARVDKSMLRGNAPIPPSGL</sequence>
<dbReference type="PANTHER" id="PTHR43671:SF98">
    <property type="entry name" value="SERINE_THREONINE-PROTEIN KINASE NEK11"/>
    <property type="match status" value="1"/>
</dbReference>
<evidence type="ECO:0000259" key="9">
    <source>
        <dbReference type="PROSITE" id="PS50011"/>
    </source>
</evidence>
<name>A0A6G1JSU2_9PLEO</name>
<dbReference type="PROSITE" id="PS00108">
    <property type="entry name" value="PROTEIN_KINASE_ST"/>
    <property type="match status" value="1"/>
</dbReference>
<keyword evidence="5 10" id="KW-0418">Kinase</keyword>
<dbReference type="GO" id="GO:0005524">
    <property type="term" value="F:ATP binding"/>
    <property type="evidence" value="ECO:0007669"/>
    <property type="project" value="UniProtKB-KW"/>
</dbReference>
<feature type="domain" description="Protein kinase" evidence="9">
    <location>
        <begin position="112"/>
        <end position="359"/>
    </location>
</feature>
<accession>A0A6G1JSU2</accession>
<keyword evidence="2" id="KW-0723">Serine/threonine-protein kinase</keyword>
<evidence type="ECO:0000256" key="5">
    <source>
        <dbReference type="ARBA" id="ARBA00022777"/>
    </source>
</evidence>
<organism evidence="10 11">
    <name type="scientific">Pleomassaria siparia CBS 279.74</name>
    <dbReference type="NCBI Taxonomy" id="1314801"/>
    <lineage>
        <taxon>Eukaryota</taxon>
        <taxon>Fungi</taxon>
        <taxon>Dikarya</taxon>
        <taxon>Ascomycota</taxon>
        <taxon>Pezizomycotina</taxon>
        <taxon>Dothideomycetes</taxon>
        <taxon>Pleosporomycetidae</taxon>
        <taxon>Pleosporales</taxon>
        <taxon>Pleomassariaceae</taxon>
        <taxon>Pleomassaria</taxon>
    </lineage>
</organism>
<keyword evidence="6" id="KW-0067">ATP-binding</keyword>
<protein>
    <recommendedName>
        <fullName evidence="1">non-specific serine/threonine protein kinase</fullName>
        <ecNumber evidence="1">2.7.11.1</ecNumber>
    </recommendedName>
</protein>
<evidence type="ECO:0000256" key="8">
    <source>
        <dbReference type="ARBA" id="ARBA00048679"/>
    </source>
</evidence>
<dbReference type="CDD" id="cd00180">
    <property type="entry name" value="PKc"/>
    <property type="match status" value="1"/>
</dbReference>
<proteinExistence type="predicted"/>
<comment type="catalytic activity">
    <reaction evidence="7">
        <text>L-threonyl-[protein] + ATP = O-phospho-L-threonyl-[protein] + ADP + H(+)</text>
        <dbReference type="Rhea" id="RHEA:46608"/>
        <dbReference type="Rhea" id="RHEA-COMP:11060"/>
        <dbReference type="Rhea" id="RHEA-COMP:11605"/>
        <dbReference type="ChEBI" id="CHEBI:15378"/>
        <dbReference type="ChEBI" id="CHEBI:30013"/>
        <dbReference type="ChEBI" id="CHEBI:30616"/>
        <dbReference type="ChEBI" id="CHEBI:61977"/>
        <dbReference type="ChEBI" id="CHEBI:456216"/>
        <dbReference type="EC" id="2.7.11.1"/>
    </reaction>
</comment>